<evidence type="ECO:0000313" key="3">
    <source>
        <dbReference type="EMBL" id="QDU86823.1"/>
    </source>
</evidence>
<keyword evidence="4" id="KW-1185">Reference proteome</keyword>
<keyword evidence="3" id="KW-0645">Protease</keyword>
<dbReference type="EMBL" id="CP036291">
    <property type="protein sequence ID" value="QDU86823.1"/>
    <property type="molecule type" value="Genomic_DNA"/>
</dbReference>
<feature type="transmembrane region" description="Helical" evidence="1">
    <location>
        <begin position="183"/>
        <end position="202"/>
    </location>
</feature>
<feature type="transmembrane region" description="Helical" evidence="1">
    <location>
        <begin position="143"/>
        <end position="162"/>
    </location>
</feature>
<proteinExistence type="predicted"/>
<name>A0A518D5T0_9BACT</name>
<dbReference type="GO" id="GO:0004175">
    <property type="term" value="F:endopeptidase activity"/>
    <property type="evidence" value="ECO:0007669"/>
    <property type="project" value="UniProtKB-ARBA"/>
</dbReference>
<feature type="transmembrane region" description="Helical" evidence="1">
    <location>
        <begin position="82"/>
        <end position="104"/>
    </location>
</feature>
<accession>A0A518D5T0</accession>
<evidence type="ECO:0000313" key="4">
    <source>
        <dbReference type="Proteomes" id="UP000317429"/>
    </source>
</evidence>
<dbReference type="Pfam" id="PF02517">
    <property type="entry name" value="Rce1-like"/>
    <property type="match status" value="1"/>
</dbReference>
<keyword evidence="3" id="KW-0378">Hydrolase</keyword>
<sequence>MPFPEPNEHEAAGPGAPLAVRKPWVAFLLPFVVYMIGSAIEPGPETPVWPVGYEVVYTAKIVFTLVVLAVALPAYRRFPLRLSVWAPVVGVVGAALWIGCYYLRIEPQIVEALGEDHSLVESLGLAARPGLDAWALVDQQPKWGPAFLAVRLFGLVLVVPIIEEMFLRAWLMRYVQAADWWKIPFGHATPLAIALGTLVPMMTHPEKLAAAVWFSLVTVMMLKTKNIWDCVAAHMITNLLLGIYVLTTGTWALW</sequence>
<dbReference type="AlphaFoldDB" id="A0A518D5T0"/>
<feature type="transmembrane region" description="Helical" evidence="1">
    <location>
        <begin position="231"/>
        <end position="253"/>
    </location>
</feature>
<organism evidence="3 4">
    <name type="scientific">Pirellulimonas nuda</name>
    <dbReference type="NCBI Taxonomy" id="2528009"/>
    <lineage>
        <taxon>Bacteria</taxon>
        <taxon>Pseudomonadati</taxon>
        <taxon>Planctomycetota</taxon>
        <taxon>Planctomycetia</taxon>
        <taxon>Pirellulales</taxon>
        <taxon>Lacipirellulaceae</taxon>
        <taxon>Pirellulimonas</taxon>
    </lineage>
</organism>
<evidence type="ECO:0000256" key="1">
    <source>
        <dbReference type="SAM" id="Phobius"/>
    </source>
</evidence>
<dbReference type="InterPro" id="IPR014346">
    <property type="entry name" value="Prenyl_protease-related"/>
</dbReference>
<reference evidence="3 4" key="1">
    <citation type="submission" date="2019-02" db="EMBL/GenBank/DDBJ databases">
        <title>Deep-cultivation of Planctomycetes and their phenomic and genomic characterization uncovers novel biology.</title>
        <authorList>
            <person name="Wiegand S."/>
            <person name="Jogler M."/>
            <person name="Boedeker C."/>
            <person name="Pinto D."/>
            <person name="Vollmers J."/>
            <person name="Rivas-Marin E."/>
            <person name="Kohn T."/>
            <person name="Peeters S.H."/>
            <person name="Heuer A."/>
            <person name="Rast P."/>
            <person name="Oberbeckmann S."/>
            <person name="Bunk B."/>
            <person name="Jeske O."/>
            <person name="Meyerdierks A."/>
            <person name="Storesund J.E."/>
            <person name="Kallscheuer N."/>
            <person name="Luecker S."/>
            <person name="Lage O.M."/>
            <person name="Pohl T."/>
            <person name="Merkel B.J."/>
            <person name="Hornburger P."/>
            <person name="Mueller R.-W."/>
            <person name="Bruemmer F."/>
            <person name="Labrenz M."/>
            <person name="Spormann A.M."/>
            <person name="Op den Camp H."/>
            <person name="Overmann J."/>
            <person name="Amann R."/>
            <person name="Jetten M.S.M."/>
            <person name="Mascher T."/>
            <person name="Medema M.H."/>
            <person name="Devos D.P."/>
            <person name="Kaster A.-K."/>
            <person name="Ovreas L."/>
            <person name="Rohde M."/>
            <person name="Galperin M.Y."/>
            <person name="Jogler C."/>
        </authorList>
    </citation>
    <scope>NUCLEOTIDE SEQUENCE [LARGE SCALE GENOMIC DNA]</scope>
    <source>
        <strain evidence="3 4">Pla175</strain>
    </source>
</reference>
<dbReference type="NCBIfam" id="TIGR03008">
    <property type="entry name" value="pepcterm_CAAX"/>
    <property type="match status" value="1"/>
</dbReference>
<protein>
    <submittedName>
        <fullName evidence="3">CAAX amino terminal protease self-immunity</fullName>
    </submittedName>
</protein>
<feature type="transmembrane region" description="Helical" evidence="1">
    <location>
        <begin position="55"/>
        <end position="75"/>
    </location>
</feature>
<keyword evidence="1" id="KW-0472">Membrane</keyword>
<dbReference type="InterPro" id="IPR003675">
    <property type="entry name" value="Rce1/LyrA-like_dom"/>
</dbReference>
<dbReference type="GO" id="GO:0006508">
    <property type="term" value="P:proteolysis"/>
    <property type="evidence" value="ECO:0007669"/>
    <property type="project" value="UniProtKB-KW"/>
</dbReference>
<gene>
    <name evidence="3" type="ORF">Pla175_01760</name>
</gene>
<keyword evidence="1" id="KW-1133">Transmembrane helix</keyword>
<evidence type="ECO:0000259" key="2">
    <source>
        <dbReference type="Pfam" id="PF02517"/>
    </source>
</evidence>
<dbReference type="Proteomes" id="UP000317429">
    <property type="component" value="Chromosome"/>
</dbReference>
<feature type="domain" description="CAAX prenyl protease 2/Lysostaphin resistance protein A-like" evidence="2">
    <location>
        <begin position="147"/>
        <end position="240"/>
    </location>
</feature>
<keyword evidence="1" id="KW-0812">Transmembrane</keyword>
<dbReference type="GO" id="GO:0080120">
    <property type="term" value="P:CAAX-box protein maturation"/>
    <property type="evidence" value="ECO:0007669"/>
    <property type="project" value="UniProtKB-ARBA"/>
</dbReference>
<dbReference type="RefSeq" id="WP_145280397.1">
    <property type="nucleotide sequence ID" value="NZ_CP036291.1"/>
</dbReference>
<dbReference type="OrthoDB" id="9787923at2"/>
<dbReference type="KEGG" id="pnd:Pla175_01760"/>